<name>A0A517TDV7_9PLAN</name>
<accession>A0A517TDV7</accession>
<evidence type="ECO:0000313" key="2">
    <source>
        <dbReference type="Proteomes" id="UP000319976"/>
    </source>
</evidence>
<proteinExistence type="predicted"/>
<gene>
    <name evidence="1" type="ORF">V22_38290</name>
</gene>
<dbReference type="Proteomes" id="UP000319976">
    <property type="component" value="Chromosome"/>
</dbReference>
<dbReference type="EMBL" id="CP036316">
    <property type="protein sequence ID" value="QDT66559.1"/>
    <property type="molecule type" value="Genomic_DNA"/>
</dbReference>
<dbReference type="KEGG" id="chya:V22_38290"/>
<sequence length="74" mass="8542">MWPPTAWDPVDASPGFCSFVLSRVSLSTRPQNLTRHCKIRETNLNVHHNPKRDNKLQEANFVIPAKAGIYFERH</sequence>
<organism evidence="1 2">
    <name type="scientific">Calycomorphotria hydatis</name>
    <dbReference type="NCBI Taxonomy" id="2528027"/>
    <lineage>
        <taxon>Bacteria</taxon>
        <taxon>Pseudomonadati</taxon>
        <taxon>Planctomycetota</taxon>
        <taxon>Planctomycetia</taxon>
        <taxon>Planctomycetales</taxon>
        <taxon>Planctomycetaceae</taxon>
        <taxon>Calycomorphotria</taxon>
    </lineage>
</organism>
<protein>
    <submittedName>
        <fullName evidence="1">Uncharacterized protein</fullName>
    </submittedName>
</protein>
<dbReference type="AlphaFoldDB" id="A0A517TDV7"/>
<reference evidence="1 2" key="1">
    <citation type="submission" date="2019-02" db="EMBL/GenBank/DDBJ databases">
        <title>Deep-cultivation of Planctomycetes and their phenomic and genomic characterization uncovers novel biology.</title>
        <authorList>
            <person name="Wiegand S."/>
            <person name="Jogler M."/>
            <person name="Boedeker C."/>
            <person name="Pinto D."/>
            <person name="Vollmers J."/>
            <person name="Rivas-Marin E."/>
            <person name="Kohn T."/>
            <person name="Peeters S.H."/>
            <person name="Heuer A."/>
            <person name="Rast P."/>
            <person name="Oberbeckmann S."/>
            <person name="Bunk B."/>
            <person name="Jeske O."/>
            <person name="Meyerdierks A."/>
            <person name="Storesund J.E."/>
            <person name="Kallscheuer N."/>
            <person name="Luecker S."/>
            <person name="Lage O.M."/>
            <person name="Pohl T."/>
            <person name="Merkel B.J."/>
            <person name="Hornburger P."/>
            <person name="Mueller R.-W."/>
            <person name="Bruemmer F."/>
            <person name="Labrenz M."/>
            <person name="Spormann A.M."/>
            <person name="Op den Camp H."/>
            <person name="Overmann J."/>
            <person name="Amann R."/>
            <person name="Jetten M.S.M."/>
            <person name="Mascher T."/>
            <person name="Medema M.H."/>
            <person name="Devos D.P."/>
            <person name="Kaster A.-K."/>
            <person name="Ovreas L."/>
            <person name="Rohde M."/>
            <person name="Galperin M.Y."/>
            <person name="Jogler C."/>
        </authorList>
    </citation>
    <scope>NUCLEOTIDE SEQUENCE [LARGE SCALE GENOMIC DNA]</scope>
    <source>
        <strain evidence="1 2">V22</strain>
    </source>
</reference>
<evidence type="ECO:0000313" key="1">
    <source>
        <dbReference type="EMBL" id="QDT66559.1"/>
    </source>
</evidence>
<keyword evidence="2" id="KW-1185">Reference proteome</keyword>